<accession>A0A0A9YPL1</accession>
<dbReference type="PANTHER" id="PTHR24413">
    <property type="entry name" value="SPECKLE-TYPE POZ PROTEIN"/>
    <property type="match status" value="1"/>
</dbReference>
<dbReference type="CDD" id="cd14733">
    <property type="entry name" value="BACK"/>
    <property type="match status" value="1"/>
</dbReference>
<reference evidence="2" key="1">
    <citation type="journal article" date="2014" name="PLoS ONE">
        <title>Transcriptome-Based Identification of ABC Transporters in the Western Tarnished Plant Bug Lygus hesperus.</title>
        <authorList>
            <person name="Hull J.J."/>
            <person name="Chaney K."/>
            <person name="Geib S.M."/>
            <person name="Fabrick J.A."/>
            <person name="Brent C.S."/>
            <person name="Walsh D."/>
            <person name="Lavine L.C."/>
        </authorList>
    </citation>
    <scope>NUCLEOTIDE SEQUENCE</scope>
</reference>
<reference evidence="3" key="3">
    <citation type="journal article" date="2016" name="Gigascience">
        <title>De novo construction of an expanded transcriptome assembly for the western tarnished plant bug, Lygus hesperus.</title>
        <authorList>
            <person name="Tassone E.E."/>
            <person name="Geib S.M."/>
            <person name="Hall B."/>
            <person name="Fabrick J.A."/>
            <person name="Brent C.S."/>
            <person name="Hull J.J."/>
        </authorList>
    </citation>
    <scope>NUCLEOTIDE SEQUENCE</scope>
</reference>
<dbReference type="EMBL" id="GDHC01021739">
    <property type="protein sequence ID" value="JAP96889.1"/>
    <property type="molecule type" value="Transcribed_RNA"/>
</dbReference>
<dbReference type="AlphaFoldDB" id="A0A0A9YPL1"/>
<proteinExistence type="predicted"/>
<organism evidence="2">
    <name type="scientific">Lygus hesperus</name>
    <name type="common">Western plant bug</name>
    <dbReference type="NCBI Taxonomy" id="30085"/>
    <lineage>
        <taxon>Eukaryota</taxon>
        <taxon>Metazoa</taxon>
        <taxon>Ecdysozoa</taxon>
        <taxon>Arthropoda</taxon>
        <taxon>Hexapoda</taxon>
        <taxon>Insecta</taxon>
        <taxon>Pterygota</taxon>
        <taxon>Neoptera</taxon>
        <taxon>Paraneoptera</taxon>
        <taxon>Hemiptera</taxon>
        <taxon>Heteroptera</taxon>
        <taxon>Panheteroptera</taxon>
        <taxon>Cimicomorpha</taxon>
        <taxon>Miridae</taxon>
        <taxon>Mirini</taxon>
        <taxon>Lygus</taxon>
    </lineage>
</organism>
<gene>
    <name evidence="2" type="primary">spop_16</name>
    <name evidence="3" type="synonym">spop_4</name>
    <name evidence="2" type="ORF">CM83_7986</name>
    <name evidence="3" type="ORF">g.17702</name>
</gene>
<dbReference type="InterPro" id="IPR011333">
    <property type="entry name" value="SKP1/BTB/POZ_sf"/>
</dbReference>
<evidence type="ECO:0000313" key="2">
    <source>
        <dbReference type="EMBL" id="JAG34114.1"/>
    </source>
</evidence>
<evidence type="ECO:0000259" key="1">
    <source>
        <dbReference type="PROSITE" id="PS50097"/>
    </source>
</evidence>
<reference evidence="2" key="2">
    <citation type="submission" date="2014-07" db="EMBL/GenBank/DDBJ databases">
        <authorList>
            <person name="Hull J."/>
        </authorList>
    </citation>
    <scope>NUCLEOTIDE SEQUENCE</scope>
</reference>
<dbReference type="Pfam" id="PF00651">
    <property type="entry name" value="BTB"/>
    <property type="match status" value="2"/>
</dbReference>
<dbReference type="Gene3D" id="3.30.710.10">
    <property type="entry name" value="Potassium Channel Kv1.1, Chain A"/>
    <property type="match status" value="2"/>
</dbReference>
<dbReference type="SMART" id="SM00225">
    <property type="entry name" value="BTB"/>
    <property type="match status" value="2"/>
</dbReference>
<dbReference type="PROSITE" id="PS50097">
    <property type="entry name" value="BTB"/>
    <property type="match status" value="2"/>
</dbReference>
<dbReference type="Gene3D" id="1.25.40.420">
    <property type="match status" value="2"/>
</dbReference>
<dbReference type="SUPFAM" id="SSF54695">
    <property type="entry name" value="POZ domain"/>
    <property type="match status" value="2"/>
</dbReference>
<feature type="domain" description="BTB" evidence="1">
    <location>
        <begin position="25"/>
        <end position="92"/>
    </location>
</feature>
<dbReference type="InterPro" id="IPR000210">
    <property type="entry name" value="BTB/POZ_dom"/>
</dbReference>
<evidence type="ECO:0000313" key="3">
    <source>
        <dbReference type="EMBL" id="JAP96889.1"/>
    </source>
</evidence>
<name>A0A0A9YPL1_LYGHE</name>
<dbReference type="EMBL" id="GBHO01009490">
    <property type="protein sequence ID" value="JAG34114.1"/>
    <property type="molecule type" value="Transcribed_RNA"/>
</dbReference>
<protein>
    <submittedName>
        <fullName evidence="2">Speckle-type POZ protein</fullName>
    </submittedName>
</protein>
<sequence length="507" mass="58930">MTESPNKYQKALALQYEMMKRGDYCDFSIVVEGKVYHVHKMVLGSRSPYFETLFSTQMRETSENKLELSDIDFEIFEIFLKYVYTCEISDLEQHAEKLLLCGEKYQLGELVELCEASLIKTLNVKNAASCLLLGHLLAREQLKIHSLLFIRKNWDAVMNTEGWENVISNHNLMTELESNLFSTMLNRKPAGAINASHRKRTWVFRYDVYQVPERFYIQSPTFTLSDGEDSTPWKFTMQLENHNLVLNLVHIGMHVTVPPILCSFAMKKSNSPAICSGAVETNCCFDVESICRKPLVQWPVDRDYDPRYRQEIEICVHLQISNARSDVSFQQSFTNTYFHEYLERSCFTDAIIELKGESFSVHKIILSAASPVFCEKFRVFRERYELEEDVEPQTFRDMLAVIYKSGEIPTTADLPLLKLVDRFKLNEKLRNRCRAAILRNMNHENAMELLVHADTTSDVILKQMAMKYVCKNFLVITTLPCWETMKNHPQLHGGLLRFMTGRLRDFS</sequence>
<dbReference type="CDD" id="cd18186">
    <property type="entry name" value="BTB_POZ_ZBTB_KLHL-like"/>
    <property type="match status" value="1"/>
</dbReference>
<feature type="domain" description="BTB" evidence="1">
    <location>
        <begin position="348"/>
        <end position="403"/>
    </location>
</feature>